<dbReference type="InterPro" id="IPR053137">
    <property type="entry name" value="NLR-like"/>
</dbReference>
<accession>A0A9P8MRA0</accession>
<evidence type="ECO:0000256" key="1">
    <source>
        <dbReference type="SAM" id="MobiDB-lite"/>
    </source>
</evidence>
<dbReference type="Proteomes" id="UP000824596">
    <property type="component" value="Unassembled WGS sequence"/>
</dbReference>
<dbReference type="OrthoDB" id="4924958at2759"/>
<dbReference type="Gene3D" id="1.25.40.10">
    <property type="entry name" value="Tetratricopeptide repeat domain"/>
    <property type="match status" value="2"/>
</dbReference>
<feature type="domain" description="NB-ARC" evidence="3">
    <location>
        <begin position="453"/>
        <end position="611"/>
    </location>
</feature>
<feature type="transmembrane region" description="Helical" evidence="2">
    <location>
        <begin position="6"/>
        <end position="23"/>
    </location>
</feature>
<dbReference type="Pfam" id="PF13374">
    <property type="entry name" value="TPR_10"/>
    <property type="match status" value="4"/>
</dbReference>
<dbReference type="InterPro" id="IPR002182">
    <property type="entry name" value="NB-ARC"/>
</dbReference>
<keyword evidence="2" id="KW-0472">Membrane</keyword>
<dbReference type="Gene3D" id="3.40.50.1820">
    <property type="entry name" value="alpha/beta hydrolase"/>
    <property type="match status" value="1"/>
</dbReference>
<dbReference type="AlphaFoldDB" id="A0A9P8MRA0"/>
<dbReference type="InterPro" id="IPR011990">
    <property type="entry name" value="TPR-like_helical_dom_sf"/>
</dbReference>
<organism evidence="4 5">
    <name type="scientific">Hirsutella rhossiliensis</name>
    <dbReference type="NCBI Taxonomy" id="111463"/>
    <lineage>
        <taxon>Eukaryota</taxon>
        <taxon>Fungi</taxon>
        <taxon>Dikarya</taxon>
        <taxon>Ascomycota</taxon>
        <taxon>Pezizomycotina</taxon>
        <taxon>Sordariomycetes</taxon>
        <taxon>Hypocreomycetidae</taxon>
        <taxon>Hypocreales</taxon>
        <taxon>Ophiocordycipitaceae</taxon>
        <taxon>Hirsutella</taxon>
    </lineage>
</organism>
<dbReference type="SUPFAM" id="SSF53474">
    <property type="entry name" value="alpha/beta-Hydrolases"/>
    <property type="match status" value="1"/>
</dbReference>
<dbReference type="PANTHER" id="PTHR46082">
    <property type="entry name" value="ATP/GTP-BINDING PROTEIN-RELATED"/>
    <property type="match status" value="1"/>
</dbReference>
<dbReference type="PANTHER" id="PTHR46082:SF6">
    <property type="entry name" value="AAA+ ATPASE DOMAIN-CONTAINING PROTEIN-RELATED"/>
    <property type="match status" value="1"/>
</dbReference>
<proteinExistence type="predicted"/>
<name>A0A9P8MRA0_9HYPO</name>
<evidence type="ECO:0000313" key="4">
    <source>
        <dbReference type="EMBL" id="KAH0957777.1"/>
    </source>
</evidence>
<reference evidence="4" key="1">
    <citation type="submission" date="2021-09" db="EMBL/GenBank/DDBJ databases">
        <title>A high-quality genome of the endoparasitic fungus Hirsutella rhossiliensis with a comparison of Hirsutella genomes reveals transposable elements contributing to genome size variation.</title>
        <authorList>
            <person name="Lin R."/>
            <person name="Jiao Y."/>
            <person name="Sun X."/>
            <person name="Ling J."/>
            <person name="Xie B."/>
            <person name="Cheng X."/>
        </authorList>
    </citation>
    <scope>NUCLEOTIDE SEQUENCE</scope>
    <source>
        <strain evidence="4">HR02</strain>
    </source>
</reference>
<dbReference type="SUPFAM" id="SSF48452">
    <property type="entry name" value="TPR-like"/>
    <property type="match status" value="3"/>
</dbReference>
<dbReference type="Gene3D" id="3.40.50.300">
    <property type="entry name" value="P-loop containing nucleotide triphosphate hydrolases"/>
    <property type="match status" value="1"/>
</dbReference>
<dbReference type="Pfam" id="PF13424">
    <property type="entry name" value="TPR_12"/>
    <property type="match status" value="2"/>
</dbReference>
<keyword evidence="5" id="KW-1185">Reference proteome</keyword>
<dbReference type="InterPro" id="IPR029058">
    <property type="entry name" value="AB_hydrolase_fold"/>
</dbReference>
<sequence length="1179" mass="131531">MGLVDASHVFLLLLVATLSIFLVRNRLLPGPARNEGKPAKYDKTFRVRGVPREWDLARLRSFLEERDSHLTVKSLAREIHGRSSSGTVTCRDTPTVLLIPLDLTNSSGARLQVLTLDDDFVGMTTLFAPPDKDHRIDVVAISGLGGHAFGSFKERGGEHMWLRDALPYDLKSEATEGHMARVMTYGYGSAVAESQNTDNLEDLATAFHNSLLPLASSAQRKPIIFIAHSLGGLILKQMLITLAKSEQEDDKKLLEAVYGIVFFGVPHDGMDISFLIPMVGDGPNRFLVESISRINSQILSIQQRDFHKALRAEGESEIVCFYETMQSPTAKQDESGNWAMSGPLKVLVTKSSATHCRPWEDGPEHNCAVARSHSGMVKFRPNDPEYDKACERLRGLARRAVTGRHRRQALNAKFLVPYNKNQDFVGRSNILDDLKQLLGFGQRPGAAGSRPRVALHGLGGVGKTQIALAYVYWLQEACPEVSVFWVHASNAERFRQSFASIAEECQIPGHDNPQTDVLLLVKQWLGRKENGQWLMVLDNADDEPLFFSAAGSSSIGVNKLGQYIQECNHGAVLVTTRNKKVAVRLTKSAATYTVEIRQLGEEESKQLLKTMLKEDDEVTHVLSALSSRLEHLPLALVQAAAFIQANCISIEEYLDLLDESDHTVVDLLSEDFETIGRDSEAPQAVAQTWMLSFRQIKEQDALAGDLLSLMSLFDRQGIPIPFLSHYSTQECNGGPKSNMELTKSIGLLKAFSLISEEKSGGLDMHRLVQLVMRKWLANDGKMSEFGREALSTVSQMYPIGGFENRTICSTYLPHANAVLEIDFGGLGDDGEQAKAELLHCVASYLDFEGKWSDAEKLSMAAVEIRRRVLGKKHPDALTSMAILASTYRTQGRWKEAEELGLQLIDLSNRVLGEENPNTLASMANLASTYRKQGRCKEAKELQMQELRIRRRVLGEEHPDTLTTLTYRKQGRLKEAEELGVRVMETRRSVLGEEHPDALTSIGNLASTFRTQGRWREAEELGVQVMETQERVLGEEHPRTLASMANLAATYQNQGRWKEAKELGVQVMEARKRVLGEGHPKTLTSMANLAAMYQNQGRWKEAEELGVRVMETRKKVLGEEHPDTLTSKNSLAWTWYEIGRAVEAKALMQDCIHHRQKILGQDHPHTQSSISALGRWKSTR</sequence>
<dbReference type="EMBL" id="JAIZPD010000019">
    <property type="protein sequence ID" value="KAH0957777.1"/>
    <property type="molecule type" value="Genomic_DNA"/>
</dbReference>
<evidence type="ECO:0000259" key="3">
    <source>
        <dbReference type="Pfam" id="PF00931"/>
    </source>
</evidence>
<comment type="caution">
    <text evidence="4">The sequence shown here is derived from an EMBL/GenBank/DDBJ whole genome shotgun (WGS) entry which is preliminary data.</text>
</comment>
<dbReference type="RefSeq" id="XP_044715291.1">
    <property type="nucleotide sequence ID" value="XM_044869738.1"/>
</dbReference>
<keyword evidence="2" id="KW-1133">Transmembrane helix</keyword>
<dbReference type="InterPro" id="IPR027417">
    <property type="entry name" value="P-loop_NTPase"/>
</dbReference>
<feature type="region of interest" description="Disordered" evidence="1">
    <location>
        <begin position="1159"/>
        <end position="1179"/>
    </location>
</feature>
<evidence type="ECO:0000256" key="2">
    <source>
        <dbReference type="SAM" id="Phobius"/>
    </source>
</evidence>
<keyword evidence="2" id="KW-0812">Transmembrane</keyword>
<evidence type="ECO:0000313" key="5">
    <source>
        <dbReference type="Proteomes" id="UP000824596"/>
    </source>
</evidence>
<dbReference type="GeneID" id="68360396"/>
<dbReference type="SUPFAM" id="SSF52540">
    <property type="entry name" value="P-loop containing nucleoside triphosphate hydrolases"/>
    <property type="match status" value="1"/>
</dbReference>
<protein>
    <submittedName>
        <fullName evidence="4">Tetratricopeptide repeat domain-containing protein</fullName>
    </submittedName>
</protein>
<gene>
    <name evidence="4" type="ORF">HRG_11268</name>
</gene>
<dbReference type="Pfam" id="PF00931">
    <property type="entry name" value="NB-ARC"/>
    <property type="match status" value="1"/>
</dbReference>
<dbReference type="GO" id="GO:0043531">
    <property type="term" value="F:ADP binding"/>
    <property type="evidence" value="ECO:0007669"/>
    <property type="project" value="InterPro"/>
</dbReference>